<name>A0A1H6XAZ2_9BACT</name>
<keyword evidence="2" id="KW-0560">Oxidoreductase</keyword>
<sequence length="264" mass="27067">MKTTSNIENPRSGDDRFIPMTLVGKKALVTGGSRGIGAAIAKTLAAEGAAVAITYEKSKDQADAVVLEIKALGRIAVAIQADSADTGAIQASVDKAVAELGGLDILVNNAGIIRMNDLANMAIEDIQALLDVNVRGPIVTSKAALPHLKEGGSIITIGSYFADRVPYGVLGIYVATKSALTGFNQGLARELGPKGITANIVQPGSIDTDMNPANGPFGDPMRQLTALGRFGSGAEIGRAVAYLSSDKARYITGTTLTVDGGANA</sequence>
<evidence type="ECO:0000313" key="4">
    <source>
        <dbReference type="Proteomes" id="UP000199532"/>
    </source>
</evidence>
<dbReference type="Pfam" id="PF13561">
    <property type="entry name" value="adh_short_C2"/>
    <property type="match status" value="1"/>
</dbReference>
<dbReference type="PRINTS" id="PR00081">
    <property type="entry name" value="GDHRDH"/>
</dbReference>
<comment type="similarity">
    <text evidence="1">Belongs to the short-chain dehydrogenases/reductases (SDR) family.</text>
</comment>
<evidence type="ECO:0000256" key="2">
    <source>
        <dbReference type="ARBA" id="ARBA00023002"/>
    </source>
</evidence>
<dbReference type="CDD" id="cd05233">
    <property type="entry name" value="SDR_c"/>
    <property type="match status" value="1"/>
</dbReference>
<organism evidence="3 4">
    <name type="scientific">Dyadobacter koreensis</name>
    <dbReference type="NCBI Taxonomy" id="408657"/>
    <lineage>
        <taxon>Bacteria</taxon>
        <taxon>Pseudomonadati</taxon>
        <taxon>Bacteroidota</taxon>
        <taxon>Cytophagia</taxon>
        <taxon>Cytophagales</taxon>
        <taxon>Spirosomataceae</taxon>
        <taxon>Dyadobacter</taxon>
    </lineage>
</organism>
<protein>
    <submittedName>
        <fullName evidence="3">NAD(P)-dependent dehydrogenase, short-chain alcohol dehydrogenase family</fullName>
    </submittedName>
</protein>
<evidence type="ECO:0000313" key="3">
    <source>
        <dbReference type="EMBL" id="SEJ26341.1"/>
    </source>
</evidence>
<proteinExistence type="inferred from homology"/>
<dbReference type="PANTHER" id="PTHR43639">
    <property type="entry name" value="OXIDOREDUCTASE, SHORT-CHAIN DEHYDROGENASE/REDUCTASE FAMILY (AFU_ORTHOLOGUE AFUA_5G02870)"/>
    <property type="match status" value="1"/>
</dbReference>
<dbReference type="FunFam" id="3.40.50.720:FF:000084">
    <property type="entry name" value="Short-chain dehydrogenase reductase"/>
    <property type="match status" value="1"/>
</dbReference>
<dbReference type="STRING" id="408657.SAMN04487995_3837"/>
<gene>
    <name evidence="3" type="ORF">SAMN04487995_3837</name>
</gene>
<keyword evidence="4" id="KW-1185">Reference proteome</keyword>
<reference evidence="3 4" key="1">
    <citation type="submission" date="2016-10" db="EMBL/GenBank/DDBJ databases">
        <authorList>
            <person name="de Groot N.N."/>
        </authorList>
    </citation>
    <scope>NUCLEOTIDE SEQUENCE [LARGE SCALE GENOMIC DNA]</scope>
    <source>
        <strain evidence="3 4">DSM 19938</strain>
    </source>
</reference>
<dbReference type="AlphaFoldDB" id="A0A1H6XAZ2"/>
<dbReference type="SUPFAM" id="SSF51735">
    <property type="entry name" value="NAD(P)-binding Rossmann-fold domains"/>
    <property type="match status" value="1"/>
</dbReference>
<dbReference type="InterPro" id="IPR002347">
    <property type="entry name" value="SDR_fam"/>
</dbReference>
<dbReference type="Gene3D" id="3.40.50.720">
    <property type="entry name" value="NAD(P)-binding Rossmann-like Domain"/>
    <property type="match status" value="1"/>
</dbReference>
<accession>A0A1H6XAZ2</accession>
<dbReference type="Proteomes" id="UP000199532">
    <property type="component" value="Unassembled WGS sequence"/>
</dbReference>
<dbReference type="PRINTS" id="PR00080">
    <property type="entry name" value="SDRFAMILY"/>
</dbReference>
<dbReference type="EMBL" id="FNXY01000006">
    <property type="protein sequence ID" value="SEJ26341.1"/>
    <property type="molecule type" value="Genomic_DNA"/>
</dbReference>
<evidence type="ECO:0000256" key="1">
    <source>
        <dbReference type="ARBA" id="ARBA00006484"/>
    </source>
</evidence>
<dbReference type="PANTHER" id="PTHR43639:SF1">
    <property type="entry name" value="SHORT-CHAIN DEHYDROGENASE_REDUCTASE FAMILY PROTEIN"/>
    <property type="match status" value="1"/>
</dbReference>
<dbReference type="RefSeq" id="WP_229209682.1">
    <property type="nucleotide sequence ID" value="NZ_FNXY01000006.1"/>
</dbReference>
<dbReference type="InterPro" id="IPR036291">
    <property type="entry name" value="NAD(P)-bd_dom_sf"/>
</dbReference>
<dbReference type="GO" id="GO:0016491">
    <property type="term" value="F:oxidoreductase activity"/>
    <property type="evidence" value="ECO:0007669"/>
    <property type="project" value="UniProtKB-KW"/>
</dbReference>